<evidence type="ECO:0000313" key="3">
    <source>
        <dbReference type="EMBL" id="CAL6041951.1"/>
    </source>
</evidence>
<evidence type="ECO:0000256" key="1">
    <source>
        <dbReference type="SAM" id="Phobius"/>
    </source>
</evidence>
<protein>
    <submittedName>
        <fullName evidence="2">Uncharacterized protein</fullName>
    </submittedName>
</protein>
<reference evidence="3 4" key="2">
    <citation type="submission" date="2024-07" db="EMBL/GenBank/DDBJ databases">
        <authorList>
            <person name="Akdeniz Z."/>
        </authorList>
    </citation>
    <scope>NUCLEOTIDE SEQUENCE [LARGE SCALE GENOMIC DNA]</scope>
</reference>
<feature type="transmembrane region" description="Helical" evidence="1">
    <location>
        <begin position="495"/>
        <end position="517"/>
    </location>
</feature>
<keyword evidence="4" id="KW-1185">Reference proteome</keyword>
<keyword evidence="1" id="KW-0472">Membrane</keyword>
<evidence type="ECO:0000313" key="4">
    <source>
        <dbReference type="Proteomes" id="UP001642409"/>
    </source>
</evidence>
<comment type="caution">
    <text evidence="2">The sequence shown here is derived from an EMBL/GenBank/DDBJ whole genome shotgun (WGS) entry which is preliminary data.</text>
</comment>
<sequence length="531" mass="60052">MQCIVTILTVQSNIDKLANITDCYGVDTQIEYRRNLDQIVIFLEPTNNPNCYNFPPGIDVNLTFAEINTVQPTNIGLAPYSYTIKEFNYSTTKQLVINDVPPLNGIDLQFVLVELYSYAEIIQIQIHEVVEIVSSLTECFYPNATTTISSAHLQIELTATGLCKIQINQMIKISLVMTGQILDFAVADYTDLQSLKTGYEQDLSFTVELAGDYTSLWNIQSIAARIYIATSSSAIKFTFASVYYESVANLFQTSELMLIDNSFNVLLIPNLPVFTPFMASALSKGYNALVIRINYVDLGFTVQNRYSTYDTTHELFRFTCDQNDINFDTKCLNYYKQIDATKTGNASKYRAFLELLFYQDNTVKTVHKSYLVSKHSDFDKIELKIDVKGFNFVTHYTGPLFRTPTSFTINVKTVNTAVQSLNPVLTFTQSWSYTSLAFVYSCPETNSTCKAMADQFLLETSTVIMEHMYYHDEIYDTDTAMITLVYKTDYKSTKAVAIAIGVVSCIVSAVFAGYQIIKTKRSINTLKKNKK</sequence>
<keyword evidence="1" id="KW-0812">Transmembrane</keyword>
<proteinExistence type="predicted"/>
<reference evidence="2" key="1">
    <citation type="submission" date="2023-06" db="EMBL/GenBank/DDBJ databases">
        <authorList>
            <person name="Kurt Z."/>
        </authorList>
    </citation>
    <scope>NUCLEOTIDE SEQUENCE</scope>
</reference>
<dbReference type="Proteomes" id="UP001642409">
    <property type="component" value="Unassembled WGS sequence"/>
</dbReference>
<name>A0AA86RKQ6_9EUKA</name>
<keyword evidence="1" id="KW-1133">Transmembrane helix</keyword>
<organism evidence="2">
    <name type="scientific">Hexamita inflata</name>
    <dbReference type="NCBI Taxonomy" id="28002"/>
    <lineage>
        <taxon>Eukaryota</taxon>
        <taxon>Metamonada</taxon>
        <taxon>Diplomonadida</taxon>
        <taxon>Hexamitidae</taxon>
        <taxon>Hexamitinae</taxon>
        <taxon>Hexamita</taxon>
    </lineage>
</organism>
<dbReference type="EMBL" id="CATOUU010001035">
    <property type="protein sequence ID" value="CAI9968330.1"/>
    <property type="molecule type" value="Genomic_DNA"/>
</dbReference>
<dbReference type="EMBL" id="CAXDID020000152">
    <property type="protein sequence ID" value="CAL6041951.1"/>
    <property type="molecule type" value="Genomic_DNA"/>
</dbReference>
<gene>
    <name evidence="3" type="ORF">HINF_LOCUS39358</name>
    <name evidence="2" type="ORF">HINF_LOCUS55975</name>
</gene>
<evidence type="ECO:0000313" key="2">
    <source>
        <dbReference type="EMBL" id="CAI9968330.1"/>
    </source>
</evidence>
<dbReference type="AlphaFoldDB" id="A0AA86RKQ6"/>
<accession>A0AA86RKQ6</accession>